<dbReference type="WBParaSite" id="ALUE_0000872901-mRNA-1">
    <property type="protein sequence ID" value="ALUE_0000872901-mRNA-1"/>
    <property type="gene ID" value="ALUE_0000872901"/>
</dbReference>
<dbReference type="SMART" id="SM00174">
    <property type="entry name" value="RHO"/>
    <property type="match status" value="1"/>
</dbReference>
<dbReference type="PRINTS" id="PR00449">
    <property type="entry name" value="RASTRNSFRMNG"/>
</dbReference>
<keyword evidence="3" id="KW-1185">Reference proteome</keyword>
<evidence type="ECO:0000313" key="4">
    <source>
        <dbReference type="WBParaSite" id="ALUE_0000872901-mRNA-1"/>
    </source>
</evidence>
<dbReference type="PROSITE" id="PS51419">
    <property type="entry name" value="RAB"/>
    <property type="match status" value="1"/>
</dbReference>
<dbReference type="InterPro" id="IPR027417">
    <property type="entry name" value="P-loop_NTPase"/>
</dbReference>
<dbReference type="GO" id="GO:0005525">
    <property type="term" value="F:GTP binding"/>
    <property type="evidence" value="ECO:0007669"/>
    <property type="project" value="UniProtKB-KW"/>
</dbReference>
<dbReference type="PROSITE" id="PS51420">
    <property type="entry name" value="RHO"/>
    <property type="match status" value="1"/>
</dbReference>
<dbReference type="SMART" id="SM00175">
    <property type="entry name" value="RAB"/>
    <property type="match status" value="1"/>
</dbReference>
<reference evidence="4" key="1">
    <citation type="submission" date="2017-02" db="UniProtKB">
        <authorList>
            <consortium name="WormBaseParasite"/>
        </authorList>
    </citation>
    <scope>IDENTIFICATION</scope>
</reference>
<evidence type="ECO:0000256" key="2">
    <source>
        <dbReference type="ARBA" id="ARBA00023134"/>
    </source>
</evidence>
<keyword evidence="1" id="KW-0547">Nucleotide-binding</keyword>
<accession>A0A0M3HYT0</accession>
<keyword evidence="2" id="KW-0342">GTP-binding</keyword>
<dbReference type="SUPFAM" id="SSF52540">
    <property type="entry name" value="P-loop containing nucleoside triphosphate hydrolases"/>
    <property type="match status" value="1"/>
</dbReference>
<dbReference type="GO" id="GO:0003924">
    <property type="term" value="F:GTPase activity"/>
    <property type="evidence" value="ECO:0007669"/>
    <property type="project" value="InterPro"/>
</dbReference>
<dbReference type="Pfam" id="PF00071">
    <property type="entry name" value="Ras"/>
    <property type="match status" value="1"/>
</dbReference>
<dbReference type="InterPro" id="IPR003578">
    <property type="entry name" value="Small_GTPase_Rho"/>
</dbReference>
<evidence type="ECO:0000256" key="1">
    <source>
        <dbReference type="ARBA" id="ARBA00022741"/>
    </source>
</evidence>
<sequence length="184" mass="20700">MCFAVDTKHATDVVLICFSLVSPASFENVREKWYPDVSHHCPNVPIVLVGTKLDLRENKTVVEEMHERRLEPISYLQGLSMSKRINAIKYLECSALSQTGLKQVLEEVVRAVLVLQPRSKRTRQITCFAANEFASKSVSIADAIKYLECSALSQTGLKQVLEEVVRAVLVLQPRSKRTRQCAVL</sequence>
<dbReference type="GO" id="GO:0007264">
    <property type="term" value="P:small GTPase-mediated signal transduction"/>
    <property type="evidence" value="ECO:0007669"/>
    <property type="project" value="InterPro"/>
</dbReference>
<name>A0A0M3HYT0_ASCLU</name>
<dbReference type="Gene3D" id="3.40.50.300">
    <property type="entry name" value="P-loop containing nucleotide triphosphate hydrolases"/>
    <property type="match status" value="2"/>
</dbReference>
<protein>
    <submittedName>
        <fullName evidence="4">Rho-related GTP-binding protein RhoU</fullName>
    </submittedName>
</protein>
<dbReference type="Proteomes" id="UP000036681">
    <property type="component" value="Unplaced"/>
</dbReference>
<dbReference type="InterPro" id="IPR001806">
    <property type="entry name" value="Small_GTPase"/>
</dbReference>
<dbReference type="AlphaFoldDB" id="A0A0M3HYT0"/>
<organism evidence="3 4">
    <name type="scientific">Ascaris lumbricoides</name>
    <name type="common">Giant roundworm</name>
    <dbReference type="NCBI Taxonomy" id="6252"/>
    <lineage>
        <taxon>Eukaryota</taxon>
        <taxon>Metazoa</taxon>
        <taxon>Ecdysozoa</taxon>
        <taxon>Nematoda</taxon>
        <taxon>Chromadorea</taxon>
        <taxon>Rhabditida</taxon>
        <taxon>Spirurina</taxon>
        <taxon>Ascaridomorpha</taxon>
        <taxon>Ascaridoidea</taxon>
        <taxon>Ascarididae</taxon>
        <taxon>Ascaris</taxon>
    </lineage>
</organism>
<proteinExistence type="predicted"/>
<dbReference type="PANTHER" id="PTHR24072">
    <property type="entry name" value="RHO FAMILY GTPASE"/>
    <property type="match status" value="1"/>
</dbReference>
<dbReference type="PROSITE" id="PS51421">
    <property type="entry name" value="RAS"/>
    <property type="match status" value="1"/>
</dbReference>
<evidence type="ECO:0000313" key="3">
    <source>
        <dbReference type="Proteomes" id="UP000036681"/>
    </source>
</evidence>